<reference evidence="2" key="2">
    <citation type="journal article" date="2023" name="IMA Fungus">
        <title>Comparative genomic study of the Penicillium genus elucidates a diverse pangenome and 15 lateral gene transfer events.</title>
        <authorList>
            <person name="Petersen C."/>
            <person name="Sorensen T."/>
            <person name="Nielsen M.R."/>
            <person name="Sondergaard T.E."/>
            <person name="Sorensen J.L."/>
            <person name="Fitzpatrick D.A."/>
            <person name="Frisvad J.C."/>
            <person name="Nielsen K.L."/>
        </authorList>
    </citation>
    <scope>NUCLEOTIDE SEQUENCE</scope>
    <source>
        <strain evidence="2">IBT 16125</strain>
    </source>
</reference>
<evidence type="ECO:0008006" key="4">
    <source>
        <dbReference type="Google" id="ProtNLM"/>
    </source>
</evidence>
<dbReference type="Gene3D" id="1.20.5.370">
    <property type="match status" value="1"/>
</dbReference>
<reference evidence="2" key="1">
    <citation type="submission" date="2022-12" db="EMBL/GenBank/DDBJ databases">
        <authorList>
            <person name="Petersen C."/>
        </authorList>
    </citation>
    <scope>NUCLEOTIDE SEQUENCE</scope>
    <source>
        <strain evidence="2">IBT 16125</strain>
    </source>
</reference>
<dbReference type="Proteomes" id="UP001213681">
    <property type="component" value="Unassembled WGS sequence"/>
</dbReference>
<feature type="region of interest" description="Disordered" evidence="1">
    <location>
        <begin position="212"/>
        <end position="373"/>
    </location>
</feature>
<feature type="compositionally biased region" description="Acidic residues" evidence="1">
    <location>
        <begin position="249"/>
        <end position="263"/>
    </location>
</feature>
<feature type="compositionally biased region" description="Basic and acidic residues" evidence="1">
    <location>
        <begin position="313"/>
        <end position="340"/>
    </location>
</feature>
<organism evidence="2 3">
    <name type="scientific">Penicillium daleae</name>
    <dbReference type="NCBI Taxonomy" id="63821"/>
    <lineage>
        <taxon>Eukaryota</taxon>
        <taxon>Fungi</taxon>
        <taxon>Dikarya</taxon>
        <taxon>Ascomycota</taxon>
        <taxon>Pezizomycotina</taxon>
        <taxon>Eurotiomycetes</taxon>
        <taxon>Eurotiomycetidae</taxon>
        <taxon>Eurotiales</taxon>
        <taxon>Aspergillaceae</taxon>
        <taxon>Penicillium</taxon>
    </lineage>
</organism>
<dbReference type="GeneID" id="81596243"/>
<feature type="compositionally biased region" description="Acidic residues" evidence="1">
    <location>
        <begin position="292"/>
        <end position="305"/>
    </location>
</feature>
<dbReference type="SUPFAM" id="SSF58022">
    <property type="entry name" value="XRCC4, C-terminal oligomerization domain"/>
    <property type="match status" value="1"/>
</dbReference>
<dbReference type="PANTHER" id="PTHR42067">
    <property type="entry name" value="YALI0C15378P"/>
    <property type="match status" value="1"/>
</dbReference>
<feature type="compositionally biased region" description="Acidic residues" evidence="1">
    <location>
        <begin position="359"/>
        <end position="373"/>
    </location>
</feature>
<evidence type="ECO:0000313" key="2">
    <source>
        <dbReference type="EMBL" id="KAJ5461065.1"/>
    </source>
</evidence>
<comment type="caution">
    <text evidence="2">The sequence shown here is derived from an EMBL/GenBank/DDBJ whole genome shotgun (WGS) entry which is preliminary data.</text>
</comment>
<dbReference type="PANTHER" id="PTHR42067:SF1">
    <property type="entry name" value="MITOTIC APPARATUS PROTEIN P62"/>
    <property type="match status" value="1"/>
</dbReference>
<protein>
    <recommendedName>
        <fullName evidence="4">DNA double-strand break repair and VJ recombination XRCC4</fullName>
    </recommendedName>
</protein>
<evidence type="ECO:0000313" key="3">
    <source>
        <dbReference type="Proteomes" id="UP001213681"/>
    </source>
</evidence>
<dbReference type="AlphaFoldDB" id="A0AAD6G6X6"/>
<evidence type="ECO:0000256" key="1">
    <source>
        <dbReference type="SAM" id="MobiDB-lite"/>
    </source>
</evidence>
<sequence>MSDPQVVRIPRSDEPHSYVLVHVSQTGQAPLDVSLTATEGENPYAASIQQSRLHALRGKNYQGSDDEWAYIIAHILRQPVSAEKSSWSAGIEASASISNAGSENQEIVIAIRKRVQDITQRLGSLVLKQDEDQEIALFDWTGIAATKADALHSQVTNLTDRYREAEDTIAKLTQQLADLMQAKTQHENQLVANFAQLLNEKKLKIRNQQRLLASATADPTKVAEIQAASGKPREAQRAHAATKRRAPDTVDDEDESDEGFEQMDVDRKVADVQASYAQETEDEERATPQPLEDGEDTTTDEEEEVPATSQRSVPERTKVKPSEREAASKEAAPPRRELPFTRRGPPAQTKAEPLPEPIAADEETAGETDDDEL</sequence>
<dbReference type="RefSeq" id="XP_056770107.1">
    <property type="nucleotide sequence ID" value="XM_056906000.1"/>
</dbReference>
<accession>A0AAD6G6X6</accession>
<dbReference type="EMBL" id="JAPVEA010000002">
    <property type="protein sequence ID" value="KAJ5461065.1"/>
    <property type="molecule type" value="Genomic_DNA"/>
</dbReference>
<name>A0AAD6G6X6_9EURO</name>
<proteinExistence type="predicted"/>
<dbReference type="InterPro" id="IPR014751">
    <property type="entry name" value="XRCC4-like_C"/>
</dbReference>
<keyword evidence="3" id="KW-1185">Reference proteome</keyword>
<gene>
    <name evidence="2" type="ORF">N7458_002617</name>
</gene>